<dbReference type="Proteomes" id="UP000297907">
    <property type="component" value="Unassembled WGS sequence"/>
</dbReference>
<accession>A0A4R8VY71</accession>
<reference evidence="1 2" key="1">
    <citation type="submission" date="2019-03" db="EMBL/GenBank/DDBJ databases">
        <title>Genomics of glacier-inhabiting Cryobacterium strains.</title>
        <authorList>
            <person name="Liu Q."/>
            <person name="Xin Y.-H."/>
        </authorList>
    </citation>
    <scope>NUCLEOTIDE SEQUENCE [LARGE SCALE GENOMIC DNA]</scope>
    <source>
        <strain evidence="1 2">RHLS22-1</strain>
    </source>
</reference>
<protein>
    <submittedName>
        <fullName evidence="1">Uncharacterized protein</fullName>
    </submittedName>
</protein>
<comment type="caution">
    <text evidence="1">The sequence shown here is derived from an EMBL/GenBank/DDBJ whole genome shotgun (WGS) entry which is preliminary data.</text>
</comment>
<evidence type="ECO:0000313" key="2">
    <source>
        <dbReference type="Proteomes" id="UP000297907"/>
    </source>
</evidence>
<name>A0A4R8VY71_9MICO</name>
<gene>
    <name evidence="1" type="ORF">E3O42_16195</name>
</gene>
<organism evidence="1 2">
    <name type="scientific">Cryobacterium adonitolivorans</name>
    <dbReference type="NCBI Taxonomy" id="1259189"/>
    <lineage>
        <taxon>Bacteria</taxon>
        <taxon>Bacillati</taxon>
        <taxon>Actinomycetota</taxon>
        <taxon>Actinomycetes</taxon>
        <taxon>Micrococcales</taxon>
        <taxon>Microbacteriaceae</taxon>
        <taxon>Cryobacterium</taxon>
    </lineage>
</organism>
<sequence>MREPEVPPLRPETYDADCALAVVSVLRGFEVHYGGAIKALHKEIIDGPAFRMTSSCRGPVTARKLDLLELVFVPDNGPGFIRVTESLRQLLQPVKRYAGGVNGIKRIAGMVDSLWNFEVQYRAAVESLNDSSKREPPFRWHPTERRLMTESVIRVREIAADFEVAGDMLSSAISKAAELEARVDPGARVR</sequence>
<dbReference type="AlphaFoldDB" id="A0A4R8VY71"/>
<evidence type="ECO:0000313" key="1">
    <source>
        <dbReference type="EMBL" id="TFB97478.1"/>
    </source>
</evidence>
<dbReference type="RefSeq" id="WP_134454979.1">
    <property type="nucleotide sequence ID" value="NZ_SOFL01000053.1"/>
</dbReference>
<proteinExistence type="predicted"/>
<keyword evidence="2" id="KW-1185">Reference proteome</keyword>
<dbReference type="EMBL" id="SOFL01000053">
    <property type="protein sequence ID" value="TFB97478.1"/>
    <property type="molecule type" value="Genomic_DNA"/>
</dbReference>